<dbReference type="Gene3D" id="3.80.10.10">
    <property type="entry name" value="Ribonuclease Inhibitor"/>
    <property type="match status" value="1"/>
</dbReference>
<feature type="region of interest" description="Disordered" evidence="1">
    <location>
        <begin position="564"/>
        <end position="639"/>
    </location>
</feature>
<dbReference type="InterPro" id="IPR032675">
    <property type="entry name" value="LRR_dom_sf"/>
</dbReference>
<keyword evidence="3" id="KW-1185">Reference proteome</keyword>
<sequence>MALTVLQGVVGKKIVKTTATTPSPPSPPSPVDIPEIVMNIFSFLDQHTLLNSAVYVCTLWFCIIRPPLQGHLRLRGLDPQVWKSFPRQLPHATALTVDLKLGPWEHLATGTGAKLWNKMALPMVCGSLRTCSYERLQELSMDMPLGSKSVPLELILTQCGRLMSLSLSCHQGTLQDHRNRFLLAQQPPTVESLRRNHHLEGPLALRLLFLNGVRLSPKAFSSYLPYLENLTDLSLVNIRDSLHPQALASAAMRSMATALLHNHQEGSVRGVQDALFWRLVSCRCPELKQISFSCHDKMTTGGWQHATMVPVELFSSVTAWGINYSCVQASNPIWRALTRRAIGNHLTSLEILPGSSTAGSQGPHWDRGRDVLLWELLCQSPSLEHFKAGHIPMSTEVLWGNRAHAGDGTFRATAASVWSCRRLKTLTLNLNSGSEDLTLAENDIMTRRIFGYLGRVCPQLDDLTLVVPCRLYAMESGLCLLTRLKDLRRLAIYTSIQDSYTFSDRPQKQDFVWMQGIAYHRGRVMDYRLQSAGPVQAGRRRRHESAYEGYIQCADKVRTWSTTVPDAGSYAPGTPSQVEERRRKMHRQQVRHRFLSSFDNLENPEEPDNLDDADDAEDAEDAEDLEDPVAPANPENPVSPVALSKVDGLMDMEFCGSFLDMEALFSARLHLLQKHTESDGDTLGLWKYAASGPDGAQPWPQLERVLLSNGSLQKESLESARVQADLVQEAMSAMRPDVKIICQYSECPHLLLDI</sequence>
<evidence type="ECO:0000256" key="1">
    <source>
        <dbReference type="SAM" id="MobiDB-lite"/>
    </source>
</evidence>
<comment type="caution">
    <text evidence="2">The sequence shown here is derived from an EMBL/GenBank/DDBJ whole genome shotgun (WGS) entry which is preliminary data.</text>
</comment>
<dbReference type="SUPFAM" id="SSF81383">
    <property type="entry name" value="F-box domain"/>
    <property type="match status" value="1"/>
</dbReference>
<organism evidence="2 3">
    <name type="scientific">Entomortierella parvispora</name>
    <dbReference type="NCBI Taxonomy" id="205924"/>
    <lineage>
        <taxon>Eukaryota</taxon>
        <taxon>Fungi</taxon>
        <taxon>Fungi incertae sedis</taxon>
        <taxon>Mucoromycota</taxon>
        <taxon>Mortierellomycotina</taxon>
        <taxon>Mortierellomycetes</taxon>
        <taxon>Mortierellales</taxon>
        <taxon>Mortierellaceae</taxon>
        <taxon>Entomortierella</taxon>
    </lineage>
</organism>
<dbReference type="Proteomes" id="UP000827284">
    <property type="component" value="Unassembled WGS sequence"/>
</dbReference>
<proteinExistence type="predicted"/>
<dbReference type="OrthoDB" id="2449538at2759"/>
<evidence type="ECO:0000313" key="3">
    <source>
        <dbReference type="Proteomes" id="UP000827284"/>
    </source>
</evidence>
<accession>A0A9P3HDY2</accession>
<feature type="compositionally biased region" description="Basic residues" evidence="1">
    <location>
        <begin position="583"/>
        <end position="594"/>
    </location>
</feature>
<feature type="compositionally biased region" description="Acidic residues" evidence="1">
    <location>
        <begin position="602"/>
        <end position="627"/>
    </location>
</feature>
<dbReference type="AlphaFoldDB" id="A0A9P3HDY2"/>
<dbReference type="InterPro" id="IPR036047">
    <property type="entry name" value="F-box-like_dom_sf"/>
</dbReference>
<evidence type="ECO:0000313" key="2">
    <source>
        <dbReference type="EMBL" id="GJJ74821.1"/>
    </source>
</evidence>
<evidence type="ECO:0008006" key="4">
    <source>
        <dbReference type="Google" id="ProtNLM"/>
    </source>
</evidence>
<reference evidence="2" key="1">
    <citation type="submission" date="2021-11" db="EMBL/GenBank/DDBJ databases">
        <authorList>
            <person name="Herlambang A."/>
            <person name="Guo Y."/>
            <person name="Takashima Y."/>
            <person name="Nishizawa T."/>
        </authorList>
    </citation>
    <scope>NUCLEOTIDE SEQUENCE</scope>
    <source>
        <strain evidence="2">E1425</strain>
    </source>
</reference>
<gene>
    <name evidence="2" type="ORF">EMPS_07179</name>
</gene>
<reference evidence="2" key="2">
    <citation type="journal article" date="2022" name="Microbiol. Resour. Announc.">
        <title>Whole-Genome Sequence of Entomortierella parvispora E1425, a Mucoromycotan Fungus Associated with Burkholderiaceae-Related Endosymbiotic Bacteria.</title>
        <authorList>
            <person name="Herlambang A."/>
            <person name="Guo Y."/>
            <person name="Takashima Y."/>
            <person name="Narisawa K."/>
            <person name="Ohta H."/>
            <person name="Nishizawa T."/>
        </authorList>
    </citation>
    <scope>NUCLEOTIDE SEQUENCE</scope>
    <source>
        <strain evidence="2">E1425</strain>
    </source>
</reference>
<protein>
    <recommendedName>
        <fullName evidence="4">F-box domain-containing protein</fullName>
    </recommendedName>
</protein>
<dbReference type="EMBL" id="BQFW01000009">
    <property type="protein sequence ID" value="GJJ74821.1"/>
    <property type="molecule type" value="Genomic_DNA"/>
</dbReference>
<name>A0A9P3HDY2_9FUNG</name>